<feature type="region of interest" description="Disordered" evidence="6">
    <location>
        <begin position="1"/>
        <end position="84"/>
    </location>
</feature>
<dbReference type="GO" id="GO:0015095">
    <property type="term" value="F:magnesium ion transmembrane transporter activity"/>
    <property type="evidence" value="ECO:0007669"/>
    <property type="project" value="InterPro"/>
</dbReference>
<protein>
    <recommendedName>
        <fullName evidence="10">Cora-domain-containing protein</fullName>
    </recommendedName>
</protein>
<organism evidence="8 9">
    <name type="scientific">Pseudomassariella vexata</name>
    <dbReference type="NCBI Taxonomy" id="1141098"/>
    <lineage>
        <taxon>Eukaryota</taxon>
        <taxon>Fungi</taxon>
        <taxon>Dikarya</taxon>
        <taxon>Ascomycota</taxon>
        <taxon>Pezizomycotina</taxon>
        <taxon>Sordariomycetes</taxon>
        <taxon>Xylariomycetidae</taxon>
        <taxon>Amphisphaeriales</taxon>
        <taxon>Pseudomassariaceae</taxon>
        <taxon>Pseudomassariella</taxon>
    </lineage>
</organism>
<dbReference type="InterPro" id="IPR002523">
    <property type="entry name" value="MgTranspt_CorA/ZnTranspt_ZntB"/>
</dbReference>
<dbReference type="Pfam" id="PF01544">
    <property type="entry name" value="CorA"/>
    <property type="match status" value="2"/>
</dbReference>
<accession>A0A1Y2E5U4</accession>
<evidence type="ECO:0000256" key="7">
    <source>
        <dbReference type="SAM" id="Phobius"/>
    </source>
</evidence>
<feature type="compositionally biased region" description="Basic residues" evidence="6">
    <location>
        <begin position="37"/>
        <end position="54"/>
    </location>
</feature>
<feature type="compositionally biased region" description="Basic and acidic residues" evidence="6">
    <location>
        <begin position="608"/>
        <end position="624"/>
    </location>
</feature>
<feature type="compositionally biased region" description="Polar residues" evidence="6">
    <location>
        <begin position="385"/>
        <end position="395"/>
    </location>
</feature>
<dbReference type="EMBL" id="MCFJ01000005">
    <property type="protein sequence ID" value="ORY66235.1"/>
    <property type="molecule type" value="Genomic_DNA"/>
</dbReference>
<evidence type="ECO:0008006" key="10">
    <source>
        <dbReference type="Google" id="ProtNLM"/>
    </source>
</evidence>
<sequence length="796" mass="90146">MASTNPFAPLASSLHKQSFSGPSEAPDVVGNAPRTPTSRKKKHRAGRKHRRKAHQSFAGPSEDMPGEGGLDRTGSSDARPGIYAQGHNLSCSSIDSEALLDHRDRTFSSHLGESAPLLSSSGRFESGSPRVYGSNDGRPKLHDRFNDRRGSSRSSRRHLHPLLTSVVERYNVNYPPSMPPSPKLGPLDRMGMSFGDAMMREEFADMSQTQSATEGETGARSPSFDRRHTIALGAEDDVAIPQEGMSEMGDERPHDAQSDRRRRRRRGKWPDLSILEEWSREERKSRSLLEDRRIKTITEPELINGRLRPLNKGLYRPEEDFPWRFTYFSEDLPRTIHTNTISELTEVESDEVPPLSFRELFNPEAPILCDSSDSENDEEPPPIPFQTTQRSTSMQRGEPPSRIQTRTPSLARAPMPPEGAERNRDGAFSPRQLRAESAAPSRQQSAPEPEKPIRYGKRPTWWLDVLCPSPAEMRVLQQAFRIHSLTSEDIMMKDEREKIELFPHYYFVNYRSFEQDSESDTHLEPVNMYIIVFRDGLISFHHSPTPHPANVRRRLRQLADFRELDSDWMSYAIIDEITDIFVPLIQKIEEEVDDIDDAILRLHAGGSPKKETPNNNDRGEKDARSISGETVIESGADMLHRVGNCRKKVMGLYRLLGNKADVIKGFAKRCNESWAVAPKSDIGMYLGDIQDHIVTMTANLSHYEMILSRSHANYLAQINIRMNERSEETADTLGKLTVLGTIVLPMNIITGLWGMNVWVPGQEYEGNLNWFWAITAGLLLFGGVCYFTAKRVYKIV</sequence>
<feature type="region of interest" description="Disordered" evidence="6">
    <location>
        <begin position="366"/>
        <end position="453"/>
    </location>
</feature>
<evidence type="ECO:0000313" key="8">
    <source>
        <dbReference type="EMBL" id="ORY66235.1"/>
    </source>
</evidence>
<dbReference type="FunFam" id="1.20.58.340:FF:000014">
    <property type="entry name" value="CorA family metal ion transporter"/>
    <property type="match status" value="1"/>
</dbReference>
<dbReference type="STRING" id="1141098.A0A1Y2E5U4"/>
<evidence type="ECO:0000256" key="6">
    <source>
        <dbReference type="SAM" id="MobiDB-lite"/>
    </source>
</evidence>
<dbReference type="AlphaFoldDB" id="A0A1Y2E5U4"/>
<keyword evidence="3 7" id="KW-0812">Transmembrane</keyword>
<dbReference type="RefSeq" id="XP_040717199.1">
    <property type="nucleotide sequence ID" value="XM_040855688.1"/>
</dbReference>
<dbReference type="InterPro" id="IPR044089">
    <property type="entry name" value="Alr1-like"/>
</dbReference>
<evidence type="ECO:0000256" key="5">
    <source>
        <dbReference type="ARBA" id="ARBA00023136"/>
    </source>
</evidence>
<evidence type="ECO:0000256" key="3">
    <source>
        <dbReference type="ARBA" id="ARBA00022692"/>
    </source>
</evidence>
<comment type="caution">
    <text evidence="8">The sequence shown here is derived from an EMBL/GenBank/DDBJ whole genome shotgun (WGS) entry which is preliminary data.</text>
</comment>
<keyword evidence="5 7" id="KW-0472">Membrane</keyword>
<dbReference type="Proteomes" id="UP000193689">
    <property type="component" value="Unassembled WGS sequence"/>
</dbReference>
<dbReference type="FunCoup" id="A0A1Y2E5U4">
    <property type="interactions" value="80"/>
</dbReference>
<proteinExistence type="inferred from homology"/>
<feature type="compositionally biased region" description="Basic and acidic residues" evidence="6">
    <location>
        <begin position="249"/>
        <end position="259"/>
    </location>
</feature>
<dbReference type="OrthoDB" id="29879at2759"/>
<dbReference type="InterPro" id="IPR045863">
    <property type="entry name" value="CorA_TM1_TM2"/>
</dbReference>
<dbReference type="InterPro" id="IPR045861">
    <property type="entry name" value="CorA_cytoplasmic_dom"/>
</dbReference>
<evidence type="ECO:0000256" key="1">
    <source>
        <dbReference type="ARBA" id="ARBA00004141"/>
    </source>
</evidence>
<dbReference type="PANTHER" id="PTHR21535">
    <property type="entry name" value="MAGNESIUM AND COBALT TRANSPORT PROTEIN/MITOCHONDRIAL IMPORT INNER MEMBRANE TRANSLOCASE SUBUNIT TIM8"/>
    <property type="match status" value="1"/>
</dbReference>
<reference evidence="8 9" key="1">
    <citation type="submission" date="2016-07" db="EMBL/GenBank/DDBJ databases">
        <title>Pervasive Adenine N6-methylation of Active Genes in Fungi.</title>
        <authorList>
            <consortium name="DOE Joint Genome Institute"/>
            <person name="Mondo S.J."/>
            <person name="Dannebaum R.O."/>
            <person name="Kuo R.C."/>
            <person name="Labutti K."/>
            <person name="Haridas S."/>
            <person name="Kuo A."/>
            <person name="Salamov A."/>
            <person name="Ahrendt S.R."/>
            <person name="Lipzen A."/>
            <person name="Sullivan W."/>
            <person name="Andreopoulos W.B."/>
            <person name="Clum A."/>
            <person name="Lindquist E."/>
            <person name="Daum C."/>
            <person name="Ramamoorthy G.K."/>
            <person name="Gryganskyi A."/>
            <person name="Culley D."/>
            <person name="Magnuson J.K."/>
            <person name="James T.Y."/>
            <person name="O'Malley M.A."/>
            <person name="Stajich J.E."/>
            <person name="Spatafora J.W."/>
            <person name="Visel A."/>
            <person name="Grigoriev I.V."/>
        </authorList>
    </citation>
    <scope>NUCLEOTIDE SEQUENCE [LARGE SCALE GENOMIC DNA]</scope>
    <source>
        <strain evidence="8 9">CBS 129021</strain>
    </source>
</reference>
<dbReference type="Gene3D" id="3.30.460.20">
    <property type="entry name" value="CorA soluble domain-like"/>
    <property type="match status" value="1"/>
</dbReference>
<dbReference type="CDD" id="cd12829">
    <property type="entry name" value="Alr1p-like"/>
    <property type="match status" value="1"/>
</dbReference>
<feature type="region of interest" description="Disordered" evidence="6">
    <location>
        <begin position="205"/>
        <end position="266"/>
    </location>
</feature>
<dbReference type="InParanoid" id="A0A1Y2E5U4"/>
<feature type="transmembrane region" description="Helical" evidence="7">
    <location>
        <begin position="770"/>
        <end position="789"/>
    </location>
</feature>
<dbReference type="PANTHER" id="PTHR21535:SF51">
    <property type="entry name" value="MANGANESE RESISTANCE PROTEIN MNR2"/>
    <property type="match status" value="1"/>
</dbReference>
<evidence type="ECO:0000256" key="4">
    <source>
        <dbReference type="ARBA" id="ARBA00022989"/>
    </source>
</evidence>
<comment type="subcellular location">
    <subcellularLocation>
        <location evidence="1">Membrane</location>
        <topology evidence="1">Multi-pass membrane protein</topology>
    </subcellularLocation>
</comment>
<dbReference type="FunFam" id="1.20.58.340:FF:000008">
    <property type="entry name" value="CorA family metal ion transporter"/>
    <property type="match status" value="1"/>
</dbReference>
<dbReference type="GeneID" id="63771900"/>
<dbReference type="SUPFAM" id="SSF144083">
    <property type="entry name" value="Magnesium transport protein CorA, transmembrane region"/>
    <property type="match status" value="1"/>
</dbReference>
<comment type="similarity">
    <text evidence="2">Belongs to the CorA metal ion transporter (MIT) (TC 1.A.35) family.</text>
</comment>
<keyword evidence="4 7" id="KW-1133">Transmembrane helix</keyword>
<evidence type="ECO:0000256" key="2">
    <source>
        <dbReference type="ARBA" id="ARBA00009765"/>
    </source>
</evidence>
<feature type="region of interest" description="Disordered" evidence="6">
    <location>
        <begin position="112"/>
        <end position="159"/>
    </location>
</feature>
<evidence type="ECO:0000313" key="9">
    <source>
        <dbReference type="Proteomes" id="UP000193689"/>
    </source>
</evidence>
<dbReference type="GO" id="GO:0010961">
    <property type="term" value="P:intracellular magnesium ion homeostasis"/>
    <property type="evidence" value="ECO:0007669"/>
    <property type="project" value="TreeGrafter"/>
</dbReference>
<feature type="transmembrane region" description="Helical" evidence="7">
    <location>
        <begin position="736"/>
        <end position="758"/>
    </location>
</feature>
<feature type="region of interest" description="Disordered" evidence="6">
    <location>
        <begin position="603"/>
        <end position="627"/>
    </location>
</feature>
<name>A0A1Y2E5U4_9PEZI</name>
<keyword evidence="9" id="KW-1185">Reference proteome</keyword>
<dbReference type="GO" id="GO:0000329">
    <property type="term" value="C:fungal-type vacuole membrane"/>
    <property type="evidence" value="ECO:0007669"/>
    <property type="project" value="TreeGrafter"/>
</dbReference>
<feature type="compositionally biased region" description="Basic and acidic residues" evidence="6">
    <location>
        <begin position="137"/>
        <end position="150"/>
    </location>
</feature>
<gene>
    <name evidence="8" type="ORF">BCR38DRAFT_339244</name>
</gene>
<dbReference type="SUPFAM" id="SSF143865">
    <property type="entry name" value="CorA soluble domain-like"/>
    <property type="match status" value="1"/>
</dbReference>
<dbReference type="Gene3D" id="1.20.58.340">
    <property type="entry name" value="Magnesium transport protein CorA, transmembrane region"/>
    <property type="match status" value="2"/>
</dbReference>